<feature type="chain" id="PRO_5040974801" evidence="2">
    <location>
        <begin position="24"/>
        <end position="620"/>
    </location>
</feature>
<sequence length="620" mass="67193">MRSPLAVLLLFVCGLLAARPAEAQYAQGWQASIERWLYGLESRTATAACIDRLKNRAITFIGIAEDEPRIGSGRRRDLNSLIVDAIPGKYTPRLGRAYRQMVEGILPQRAGAVGSAEALQNFFGSDMFLTVEPERRLPEILRLYLGLTILDPETGQICATETGPTLTLDLNRLGTAELADTFSSREFYDVDGALREASLKAIARLQQHQLLKDPTVPLAYRVTADVDAPHCRLADSIDDTFNSAYTELSGDRQRRINETIGATSWPLLRRLPPANTGTADGQPPVEGVFLEIDVAPAPDDRLADGEAGTSNSAVLKLDVAVQHSNGANVGRYGYRVVVPKSEVANCLPERAETAEVAETAGPKADETVPPQPEPVAACSSAFDAARAGGSVGAIRAFVADNVACAEERRLADLLLDQIAASCAAEADSLAPAQATARLDVCLAEFSGSVRHEIGLRAARDRAVLRERSAAAEAERQKREAELRDQLEADYRARLEEIETRLERERREREEAERRVAEARAEAESRAAEAERRAAEARANAASASPGDGRRRCVVADPSPTPLNVRASPGNGGKVIGTLNDGHVVFVLREYPGGRPWAYVADTVGGGRRELGWVYRPYIRC</sequence>
<organism evidence="4 5">
    <name type="scientific">Jiella avicenniae</name>
    <dbReference type="NCBI Taxonomy" id="2907202"/>
    <lineage>
        <taxon>Bacteria</taxon>
        <taxon>Pseudomonadati</taxon>
        <taxon>Pseudomonadota</taxon>
        <taxon>Alphaproteobacteria</taxon>
        <taxon>Hyphomicrobiales</taxon>
        <taxon>Aurantimonadaceae</taxon>
        <taxon>Jiella</taxon>
    </lineage>
</organism>
<feature type="domain" description="SH3b" evidence="3">
    <location>
        <begin position="562"/>
        <end position="618"/>
    </location>
</feature>
<accession>A0A9X1NZ03</accession>
<protein>
    <submittedName>
        <fullName evidence="4">SH3 domain-containing protein</fullName>
    </submittedName>
</protein>
<name>A0A9X1NZ03_9HYPH</name>
<dbReference type="Proteomes" id="UP001139035">
    <property type="component" value="Unassembled WGS sequence"/>
</dbReference>
<comment type="caution">
    <text evidence="4">The sequence shown here is derived from an EMBL/GenBank/DDBJ whole genome shotgun (WGS) entry which is preliminary data.</text>
</comment>
<dbReference type="InterPro" id="IPR003646">
    <property type="entry name" value="SH3-like_bac-type"/>
</dbReference>
<dbReference type="Gene3D" id="2.30.30.40">
    <property type="entry name" value="SH3 Domains"/>
    <property type="match status" value="1"/>
</dbReference>
<evidence type="ECO:0000256" key="2">
    <source>
        <dbReference type="SAM" id="SignalP"/>
    </source>
</evidence>
<reference evidence="4" key="1">
    <citation type="submission" date="2022-01" db="EMBL/GenBank/DDBJ databases">
        <title>Jiella avicenniae sp. nov., a novel endophytic bacterium isolated from bark of Avicennia marina.</title>
        <authorList>
            <person name="Tuo L."/>
        </authorList>
    </citation>
    <scope>NUCLEOTIDE SEQUENCE</scope>
    <source>
        <strain evidence="4">CBK1P-4</strain>
    </source>
</reference>
<proteinExistence type="predicted"/>
<evidence type="ECO:0000313" key="5">
    <source>
        <dbReference type="Proteomes" id="UP001139035"/>
    </source>
</evidence>
<feature type="region of interest" description="Disordered" evidence="1">
    <location>
        <begin position="525"/>
        <end position="568"/>
    </location>
</feature>
<feature type="compositionally biased region" description="Basic and acidic residues" evidence="1">
    <location>
        <begin position="525"/>
        <end position="535"/>
    </location>
</feature>
<gene>
    <name evidence="4" type="ORF">LZD57_05750</name>
</gene>
<feature type="signal peptide" evidence="2">
    <location>
        <begin position="1"/>
        <end position="23"/>
    </location>
</feature>
<keyword evidence="5" id="KW-1185">Reference proteome</keyword>
<keyword evidence="2" id="KW-0732">Signal</keyword>
<dbReference type="EMBL" id="JAJUWU010000004">
    <property type="protein sequence ID" value="MCE7027488.1"/>
    <property type="molecule type" value="Genomic_DNA"/>
</dbReference>
<dbReference type="RefSeq" id="WP_233718407.1">
    <property type="nucleotide sequence ID" value="NZ_JAJUWU010000004.1"/>
</dbReference>
<evidence type="ECO:0000256" key="1">
    <source>
        <dbReference type="SAM" id="MobiDB-lite"/>
    </source>
</evidence>
<dbReference type="AlphaFoldDB" id="A0A9X1NZ03"/>
<evidence type="ECO:0000259" key="3">
    <source>
        <dbReference type="Pfam" id="PF08239"/>
    </source>
</evidence>
<evidence type="ECO:0000313" key="4">
    <source>
        <dbReference type="EMBL" id="MCE7027488.1"/>
    </source>
</evidence>
<dbReference type="Pfam" id="PF08239">
    <property type="entry name" value="SH3_3"/>
    <property type="match status" value="1"/>
</dbReference>